<protein>
    <submittedName>
        <fullName evidence="1">Uncharacterized protein</fullName>
    </submittedName>
</protein>
<reference evidence="1" key="1">
    <citation type="submission" date="2022-03" db="EMBL/GenBank/DDBJ databases">
        <title>Sea Food Isolates.</title>
        <authorList>
            <person name="Li c."/>
        </authorList>
    </citation>
    <scope>NUCLEOTIDE SEQUENCE</scope>
    <source>
        <strain evidence="1">19GA11TI05</strain>
    </source>
</reference>
<evidence type="ECO:0000313" key="1">
    <source>
        <dbReference type="EMBL" id="XAG64366.1"/>
    </source>
</evidence>
<sequence>MLICSATSCEYQPYGYVYPDEQNCLMDKETLTVKGIFSECYLIDEIISADFSQTKS</sequence>
<dbReference type="AlphaFoldDB" id="A0AAU6TRJ0"/>
<organism evidence="1">
    <name type="scientific">bacterium 19GA11TI05</name>
    <dbReference type="NCBI Taxonomy" id="2920688"/>
    <lineage>
        <taxon>Bacteria</taxon>
    </lineage>
</organism>
<name>A0AAU6TRJ0_UNCXX</name>
<dbReference type="EMBL" id="CP095362">
    <property type="protein sequence ID" value="XAG64366.1"/>
    <property type="molecule type" value="Genomic_DNA"/>
</dbReference>
<proteinExistence type="predicted"/>
<accession>A0AAU6TRJ0</accession>
<gene>
    <name evidence="1" type="ORF">MRM81_12805</name>
</gene>